<proteinExistence type="predicted"/>
<dbReference type="AlphaFoldDB" id="A0A7W6J2D1"/>
<dbReference type="Pfam" id="PF00196">
    <property type="entry name" value="GerE"/>
    <property type="match status" value="1"/>
</dbReference>
<dbReference type="InterPro" id="IPR016032">
    <property type="entry name" value="Sig_transdc_resp-reg_C-effctor"/>
</dbReference>
<dbReference type="PROSITE" id="PS50110">
    <property type="entry name" value="RESPONSE_REGULATORY"/>
    <property type="match status" value="1"/>
</dbReference>
<dbReference type="Proteomes" id="UP000528286">
    <property type="component" value="Unassembled WGS sequence"/>
</dbReference>
<dbReference type="InterPro" id="IPR051015">
    <property type="entry name" value="EvgA-like"/>
</dbReference>
<dbReference type="SUPFAM" id="SSF46894">
    <property type="entry name" value="C-terminal effector domain of the bipartite response regulators"/>
    <property type="match status" value="1"/>
</dbReference>
<dbReference type="RefSeq" id="WP_183364695.1">
    <property type="nucleotide sequence ID" value="NZ_JACIEZ010000001.1"/>
</dbReference>
<dbReference type="GO" id="GO:0003677">
    <property type="term" value="F:DNA binding"/>
    <property type="evidence" value="ECO:0007669"/>
    <property type="project" value="UniProtKB-KW"/>
</dbReference>
<keyword evidence="7" id="KW-1185">Reference proteome</keyword>
<evidence type="ECO:0000259" key="5">
    <source>
        <dbReference type="PROSITE" id="PS50110"/>
    </source>
</evidence>
<sequence length="200" mass="21239">MPKLLLIDDHAILRSGARALIERHVVGADIREAGSIAEGLQQVAGGFEADIAILDIVLPDAAGGEGIRLFRRENPTVPVIVLSGAESMKSTVLSLGAAAFVPKNGEALEIVSAIRAVLEGECYEPGRPGVAATWGTLSIRQREIARLCSEGHTNKEIGRLLGISDNTVRAHLTLIFRRFGLKSRTDLAMLASEPTLGVAE</sequence>
<reference evidence="6 7" key="1">
    <citation type="submission" date="2020-08" db="EMBL/GenBank/DDBJ databases">
        <title>Genomic Encyclopedia of Type Strains, Phase IV (KMG-IV): sequencing the most valuable type-strain genomes for metagenomic binning, comparative biology and taxonomic classification.</title>
        <authorList>
            <person name="Goeker M."/>
        </authorList>
    </citation>
    <scope>NUCLEOTIDE SEQUENCE [LARGE SCALE GENOMIC DNA]</scope>
    <source>
        <strain evidence="6 7">DSM 29853</strain>
    </source>
</reference>
<dbReference type="SMART" id="SM00448">
    <property type="entry name" value="REC"/>
    <property type="match status" value="1"/>
</dbReference>
<feature type="modified residue" description="4-aspartylphosphate" evidence="3">
    <location>
        <position position="55"/>
    </location>
</feature>
<dbReference type="Gene3D" id="3.40.50.2300">
    <property type="match status" value="1"/>
</dbReference>
<dbReference type="InterPro" id="IPR011006">
    <property type="entry name" value="CheY-like_superfamily"/>
</dbReference>
<dbReference type="EMBL" id="JACIEZ010000001">
    <property type="protein sequence ID" value="MBB4063511.1"/>
    <property type="molecule type" value="Genomic_DNA"/>
</dbReference>
<evidence type="ECO:0000313" key="6">
    <source>
        <dbReference type="EMBL" id="MBB4063511.1"/>
    </source>
</evidence>
<dbReference type="CDD" id="cd17535">
    <property type="entry name" value="REC_NarL-like"/>
    <property type="match status" value="1"/>
</dbReference>
<dbReference type="InterPro" id="IPR036388">
    <property type="entry name" value="WH-like_DNA-bd_sf"/>
</dbReference>
<evidence type="ECO:0000256" key="3">
    <source>
        <dbReference type="PROSITE-ProRule" id="PRU00169"/>
    </source>
</evidence>
<dbReference type="Pfam" id="PF00072">
    <property type="entry name" value="Response_reg"/>
    <property type="match status" value="1"/>
</dbReference>
<keyword evidence="2 6" id="KW-0238">DNA-binding</keyword>
<accession>A0A7W6J2D1</accession>
<dbReference type="SMART" id="SM00421">
    <property type="entry name" value="HTH_LUXR"/>
    <property type="match status" value="1"/>
</dbReference>
<evidence type="ECO:0000313" key="7">
    <source>
        <dbReference type="Proteomes" id="UP000528286"/>
    </source>
</evidence>
<organism evidence="6 7">
    <name type="scientific">Gellertiella hungarica</name>
    <dbReference type="NCBI Taxonomy" id="1572859"/>
    <lineage>
        <taxon>Bacteria</taxon>
        <taxon>Pseudomonadati</taxon>
        <taxon>Pseudomonadota</taxon>
        <taxon>Alphaproteobacteria</taxon>
        <taxon>Hyphomicrobiales</taxon>
        <taxon>Rhizobiaceae</taxon>
        <taxon>Gellertiella</taxon>
    </lineage>
</organism>
<name>A0A7W6J2D1_9HYPH</name>
<dbReference type="PANTHER" id="PTHR45566">
    <property type="entry name" value="HTH-TYPE TRANSCRIPTIONAL REGULATOR YHJB-RELATED"/>
    <property type="match status" value="1"/>
</dbReference>
<keyword evidence="1 3" id="KW-0597">Phosphoprotein</keyword>
<dbReference type="PANTHER" id="PTHR45566:SF1">
    <property type="entry name" value="HTH-TYPE TRANSCRIPTIONAL REGULATOR YHJB-RELATED"/>
    <property type="match status" value="1"/>
</dbReference>
<protein>
    <submittedName>
        <fullName evidence="6">DNA-binding NarL/FixJ family response regulator</fullName>
    </submittedName>
</protein>
<dbReference type="InterPro" id="IPR058245">
    <property type="entry name" value="NreC/VraR/RcsB-like_REC"/>
</dbReference>
<comment type="caution">
    <text evidence="6">The sequence shown here is derived from an EMBL/GenBank/DDBJ whole genome shotgun (WGS) entry which is preliminary data.</text>
</comment>
<dbReference type="InterPro" id="IPR000792">
    <property type="entry name" value="Tscrpt_reg_LuxR_C"/>
</dbReference>
<dbReference type="Gene3D" id="1.10.10.10">
    <property type="entry name" value="Winged helix-like DNA-binding domain superfamily/Winged helix DNA-binding domain"/>
    <property type="match status" value="1"/>
</dbReference>
<gene>
    <name evidence="6" type="ORF">GGR23_000672</name>
</gene>
<evidence type="ECO:0000256" key="1">
    <source>
        <dbReference type="ARBA" id="ARBA00022553"/>
    </source>
</evidence>
<dbReference type="SUPFAM" id="SSF52172">
    <property type="entry name" value="CheY-like"/>
    <property type="match status" value="1"/>
</dbReference>
<dbReference type="InterPro" id="IPR001789">
    <property type="entry name" value="Sig_transdc_resp-reg_receiver"/>
</dbReference>
<dbReference type="PRINTS" id="PR00038">
    <property type="entry name" value="HTHLUXR"/>
</dbReference>
<evidence type="ECO:0000259" key="4">
    <source>
        <dbReference type="PROSITE" id="PS50043"/>
    </source>
</evidence>
<feature type="domain" description="HTH luxR-type" evidence="4">
    <location>
        <begin position="130"/>
        <end position="195"/>
    </location>
</feature>
<dbReference type="CDD" id="cd06170">
    <property type="entry name" value="LuxR_C_like"/>
    <property type="match status" value="1"/>
</dbReference>
<dbReference type="GO" id="GO:0006355">
    <property type="term" value="P:regulation of DNA-templated transcription"/>
    <property type="evidence" value="ECO:0007669"/>
    <property type="project" value="InterPro"/>
</dbReference>
<dbReference type="PROSITE" id="PS50043">
    <property type="entry name" value="HTH_LUXR_2"/>
    <property type="match status" value="1"/>
</dbReference>
<feature type="domain" description="Response regulatory" evidence="5">
    <location>
        <begin position="3"/>
        <end position="118"/>
    </location>
</feature>
<dbReference type="GO" id="GO:0000160">
    <property type="term" value="P:phosphorelay signal transduction system"/>
    <property type="evidence" value="ECO:0007669"/>
    <property type="project" value="InterPro"/>
</dbReference>
<evidence type="ECO:0000256" key="2">
    <source>
        <dbReference type="ARBA" id="ARBA00023125"/>
    </source>
</evidence>